<comment type="caution">
    <text evidence="2">The sequence shown here is derived from an EMBL/GenBank/DDBJ whole genome shotgun (WGS) entry which is preliminary data.</text>
</comment>
<gene>
    <name evidence="2" type="ORF">E2C01_024979</name>
</gene>
<reference evidence="2 3" key="1">
    <citation type="submission" date="2019-05" db="EMBL/GenBank/DDBJ databases">
        <title>Another draft genome of Portunus trituberculatus and its Hox gene families provides insights of decapod evolution.</title>
        <authorList>
            <person name="Jeong J.-H."/>
            <person name="Song I."/>
            <person name="Kim S."/>
            <person name="Choi T."/>
            <person name="Kim D."/>
            <person name="Ryu S."/>
            <person name="Kim W."/>
        </authorList>
    </citation>
    <scope>NUCLEOTIDE SEQUENCE [LARGE SCALE GENOMIC DNA]</scope>
    <source>
        <tissue evidence="2">Muscle</tissue>
    </source>
</reference>
<sequence length="209" mass="23032">METPQLPGRPHTASPLPHSPRGPPHNSPPFRLPTPSHSLLPPVLGDKIPSVPQNSLTQLQGNPPLLNCNEDPAPSFKLNVIKTHFNISVAIRNNPGERAKHLRTREVVNHTREYISKSRSGNKTSVYSVTESRTPDTQVSRASETYILLLREFHRRTCASSSFIPILTLLGNGGERERDREAEGHQLRVRRSIVGRGGGGGQAFRGSLL</sequence>
<dbReference type="EMBL" id="VSRR010002484">
    <property type="protein sequence ID" value="MPC31683.1"/>
    <property type="molecule type" value="Genomic_DNA"/>
</dbReference>
<evidence type="ECO:0000313" key="2">
    <source>
        <dbReference type="EMBL" id="MPC31683.1"/>
    </source>
</evidence>
<protein>
    <submittedName>
        <fullName evidence="2">Uncharacterized protein</fullName>
    </submittedName>
</protein>
<keyword evidence="3" id="KW-1185">Reference proteome</keyword>
<evidence type="ECO:0000313" key="3">
    <source>
        <dbReference type="Proteomes" id="UP000324222"/>
    </source>
</evidence>
<accession>A0A5B7EFC1</accession>
<proteinExistence type="predicted"/>
<feature type="compositionally biased region" description="Pro residues" evidence="1">
    <location>
        <begin position="17"/>
        <end position="32"/>
    </location>
</feature>
<evidence type="ECO:0000256" key="1">
    <source>
        <dbReference type="SAM" id="MobiDB-lite"/>
    </source>
</evidence>
<name>A0A5B7EFC1_PORTR</name>
<organism evidence="2 3">
    <name type="scientific">Portunus trituberculatus</name>
    <name type="common">Swimming crab</name>
    <name type="synonym">Neptunus trituberculatus</name>
    <dbReference type="NCBI Taxonomy" id="210409"/>
    <lineage>
        <taxon>Eukaryota</taxon>
        <taxon>Metazoa</taxon>
        <taxon>Ecdysozoa</taxon>
        <taxon>Arthropoda</taxon>
        <taxon>Crustacea</taxon>
        <taxon>Multicrustacea</taxon>
        <taxon>Malacostraca</taxon>
        <taxon>Eumalacostraca</taxon>
        <taxon>Eucarida</taxon>
        <taxon>Decapoda</taxon>
        <taxon>Pleocyemata</taxon>
        <taxon>Brachyura</taxon>
        <taxon>Eubrachyura</taxon>
        <taxon>Portunoidea</taxon>
        <taxon>Portunidae</taxon>
        <taxon>Portuninae</taxon>
        <taxon>Portunus</taxon>
    </lineage>
</organism>
<dbReference type="AlphaFoldDB" id="A0A5B7EFC1"/>
<dbReference type="Proteomes" id="UP000324222">
    <property type="component" value="Unassembled WGS sequence"/>
</dbReference>
<feature type="region of interest" description="Disordered" evidence="1">
    <location>
        <begin position="1"/>
        <end position="55"/>
    </location>
</feature>